<evidence type="ECO:0000256" key="2">
    <source>
        <dbReference type="ARBA" id="ARBA00022692"/>
    </source>
</evidence>
<reference evidence="6" key="3">
    <citation type="submission" date="2025-09" db="UniProtKB">
        <authorList>
            <consortium name="Ensembl"/>
        </authorList>
    </citation>
    <scope>IDENTIFICATION</scope>
</reference>
<organism evidence="6 7">
    <name type="scientific">Gopherus evgoodei</name>
    <name type="common">Goodes thornscrub tortoise</name>
    <dbReference type="NCBI Taxonomy" id="1825980"/>
    <lineage>
        <taxon>Eukaryota</taxon>
        <taxon>Metazoa</taxon>
        <taxon>Chordata</taxon>
        <taxon>Craniata</taxon>
        <taxon>Vertebrata</taxon>
        <taxon>Euteleostomi</taxon>
        <taxon>Archelosauria</taxon>
        <taxon>Testudinata</taxon>
        <taxon>Testudines</taxon>
        <taxon>Cryptodira</taxon>
        <taxon>Durocryptodira</taxon>
        <taxon>Testudinoidea</taxon>
        <taxon>Testudinidae</taxon>
        <taxon>Gopherus</taxon>
    </lineage>
</organism>
<dbReference type="GO" id="GO:0016020">
    <property type="term" value="C:membrane"/>
    <property type="evidence" value="ECO:0007669"/>
    <property type="project" value="UniProtKB-SubCell"/>
</dbReference>
<dbReference type="GeneTree" id="ENSGT01000000219284"/>
<dbReference type="Ensembl" id="ENSGEVT00005026514.1">
    <property type="protein sequence ID" value="ENSGEVP00005025225.1"/>
    <property type="gene ID" value="ENSGEVG00005017881.1"/>
</dbReference>
<dbReference type="GO" id="GO:2001234">
    <property type="term" value="P:negative regulation of apoptotic signaling pathway"/>
    <property type="evidence" value="ECO:0007669"/>
    <property type="project" value="TreeGrafter"/>
</dbReference>
<comment type="similarity">
    <text evidence="5">Belongs to the BI1 family.</text>
</comment>
<dbReference type="GO" id="GO:0005794">
    <property type="term" value="C:Golgi apparatus"/>
    <property type="evidence" value="ECO:0007669"/>
    <property type="project" value="TreeGrafter"/>
</dbReference>
<feature type="transmembrane region" description="Helical" evidence="5">
    <location>
        <begin position="31"/>
        <end position="50"/>
    </location>
</feature>
<evidence type="ECO:0000256" key="5">
    <source>
        <dbReference type="RuleBase" id="RU004379"/>
    </source>
</evidence>
<dbReference type="OrthoDB" id="7933078at2759"/>
<dbReference type="Pfam" id="PF01027">
    <property type="entry name" value="Bax1-I"/>
    <property type="match status" value="1"/>
</dbReference>
<comment type="subcellular location">
    <subcellularLocation>
        <location evidence="1">Membrane</location>
        <topology evidence="1">Multi-pass membrane protein</topology>
    </subcellularLocation>
</comment>
<proteinExistence type="inferred from homology"/>
<reference evidence="6" key="1">
    <citation type="submission" date="2019-06" db="EMBL/GenBank/DDBJ databases">
        <title>G10K-VGP Goodes thornscrub tortoise genome, primary haplotype.</title>
        <authorList>
            <person name="Murphy B."/>
            <person name="Edwards T."/>
            <person name="Rhie A."/>
            <person name="Koren S."/>
            <person name="Phillippy A."/>
            <person name="Fedrigo O."/>
            <person name="Haase B."/>
            <person name="Mountcastle J."/>
            <person name="Lewin H."/>
            <person name="Damas J."/>
            <person name="Howe K."/>
            <person name="Formenti G."/>
            <person name="Myers G."/>
            <person name="Durbin R."/>
            <person name="Jarvis E.D."/>
        </authorList>
    </citation>
    <scope>NUCLEOTIDE SEQUENCE [LARGE SCALE GENOMIC DNA]</scope>
</reference>
<keyword evidence="4 5" id="KW-0472">Membrane</keyword>
<evidence type="ECO:0000256" key="1">
    <source>
        <dbReference type="ARBA" id="ARBA00004141"/>
    </source>
</evidence>
<dbReference type="GO" id="GO:0005783">
    <property type="term" value="C:endoplasmic reticulum"/>
    <property type="evidence" value="ECO:0007669"/>
    <property type="project" value="TreeGrafter"/>
</dbReference>
<keyword evidence="2 5" id="KW-0812">Transmembrane</keyword>
<dbReference type="PANTHER" id="PTHR23291:SF127">
    <property type="entry name" value="PROTEIN LIFEGUARD 1-LIKE"/>
    <property type="match status" value="1"/>
</dbReference>
<dbReference type="Proteomes" id="UP000694390">
    <property type="component" value="Chromosome 11"/>
</dbReference>
<evidence type="ECO:0000313" key="7">
    <source>
        <dbReference type="Proteomes" id="UP000694390"/>
    </source>
</evidence>
<evidence type="ECO:0000256" key="3">
    <source>
        <dbReference type="ARBA" id="ARBA00022989"/>
    </source>
</evidence>
<name>A0A8C4YG49_9SAUR</name>
<dbReference type="InterPro" id="IPR006214">
    <property type="entry name" value="Bax_inhibitor_1-related"/>
</dbReference>
<dbReference type="PANTHER" id="PTHR23291">
    <property type="entry name" value="BAX INHIBITOR-RELATED"/>
    <property type="match status" value="1"/>
</dbReference>
<dbReference type="AlphaFoldDB" id="A0A8C4YG49"/>
<evidence type="ECO:0000313" key="6">
    <source>
        <dbReference type="Ensembl" id="ENSGEVP00005025225.1"/>
    </source>
</evidence>
<comment type="caution">
    <text evidence="5">Lacks conserved residue(s) required for the propagation of feature annotation.</text>
</comment>
<keyword evidence="3 5" id="KW-1133">Transmembrane helix</keyword>
<keyword evidence="7" id="KW-1185">Reference proteome</keyword>
<feature type="transmembrane region" description="Helical" evidence="5">
    <location>
        <begin position="62"/>
        <end position="81"/>
    </location>
</feature>
<evidence type="ECO:0000256" key="4">
    <source>
        <dbReference type="ARBA" id="ARBA00023136"/>
    </source>
</evidence>
<reference evidence="6" key="2">
    <citation type="submission" date="2025-08" db="UniProtKB">
        <authorList>
            <consortium name="Ensembl"/>
        </authorList>
    </citation>
    <scope>IDENTIFICATION</scope>
</reference>
<protein>
    <submittedName>
        <fullName evidence="6">Uncharacterized protein</fullName>
    </submittedName>
</protein>
<accession>A0A8C4YG49</accession>
<sequence>MVCFAIGRTLANSCHALPQSWLHFGGGQRNLWGICSGFWIFLAYDTQLLVGNKQYGLSPEEYIFGALEIYVDIVYIFLFLLRAKDRGSVLVPIQTPVCKFLLACRAPSSGEGREGLRLLHGSDF</sequence>